<dbReference type="CDD" id="cd14473">
    <property type="entry name" value="FERM_B-lobe"/>
    <property type="match status" value="1"/>
</dbReference>
<dbReference type="Proteomes" id="UP000325440">
    <property type="component" value="Unassembled WGS sequence"/>
</dbReference>
<dbReference type="PANTHER" id="PTHR46221:SF3">
    <property type="entry name" value="FERM AND PDZ DOMAIN-CONTAINING PROTEIN 4"/>
    <property type="match status" value="1"/>
</dbReference>
<evidence type="ECO:0000313" key="5">
    <source>
        <dbReference type="EMBL" id="VVC42555.1"/>
    </source>
</evidence>
<organism evidence="5 6">
    <name type="scientific">Cinara cedri</name>
    <dbReference type="NCBI Taxonomy" id="506608"/>
    <lineage>
        <taxon>Eukaryota</taxon>
        <taxon>Metazoa</taxon>
        <taxon>Ecdysozoa</taxon>
        <taxon>Arthropoda</taxon>
        <taxon>Hexapoda</taxon>
        <taxon>Insecta</taxon>
        <taxon>Pterygota</taxon>
        <taxon>Neoptera</taxon>
        <taxon>Paraneoptera</taxon>
        <taxon>Hemiptera</taxon>
        <taxon>Sternorrhyncha</taxon>
        <taxon>Aphidomorpha</taxon>
        <taxon>Aphidoidea</taxon>
        <taxon>Aphididae</taxon>
        <taxon>Lachninae</taxon>
        <taxon>Cinara</taxon>
    </lineage>
</organism>
<dbReference type="Pfam" id="PF00373">
    <property type="entry name" value="FERM_M"/>
    <property type="match status" value="1"/>
</dbReference>
<dbReference type="InterPro" id="IPR019748">
    <property type="entry name" value="FERM_central"/>
</dbReference>
<dbReference type="CDD" id="cd06769">
    <property type="entry name" value="PDZ_FRMPD1_3_4-like"/>
    <property type="match status" value="1"/>
</dbReference>
<dbReference type="InterPro" id="IPR001202">
    <property type="entry name" value="WW_dom"/>
</dbReference>
<proteinExistence type="predicted"/>
<dbReference type="SMART" id="SM00228">
    <property type="entry name" value="PDZ"/>
    <property type="match status" value="1"/>
</dbReference>
<dbReference type="GO" id="GO:0071944">
    <property type="term" value="C:cell periphery"/>
    <property type="evidence" value="ECO:0007669"/>
    <property type="project" value="UniProtKB-ARBA"/>
</dbReference>
<feature type="compositionally biased region" description="Basic and acidic residues" evidence="1">
    <location>
        <begin position="743"/>
        <end position="752"/>
    </location>
</feature>
<dbReference type="SUPFAM" id="SSF50156">
    <property type="entry name" value="PDZ domain-like"/>
    <property type="match status" value="1"/>
</dbReference>
<evidence type="ECO:0000259" key="3">
    <source>
        <dbReference type="PROSITE" id="PS50057"/>
    </source>
</evidence>
<feature type="region of interest" description="Disordered" evidence="1">
    <location>
        <begin position="738"/>
        <end position="774"/>
    </location>
</feature>
<evidence type="ECO:0000259" key="4">
    <source>
        <dbReference type="PROSITE" id="PS50106"/>
    </source>
</evidence>
<dbReference type="Gene3D" id="3.10.20.90">
    <property type="entry name" value="Phosphatidylinositol 3-kinase Catalytic Subunit, Chain A, domain 1"/>
    <property type="match status" value="1"/>
</dbReference>
<dbReference type="SUPFAM" id="SSF47031">
    <property type="entry name" value="Second domain of FERM"/>
    <property type="match status" value="1"/>
</dbReference>
<dbReference type="FunFam" id="2.30.42.10:FF:000053">
    <property type="entry name" value="FERM and PDZ domain-containing protein 4"/>
    <property type="match status" value="1"/>
</dbReference>
<feature type="region of interest" description="Disordered" evidence="1">
    <location>
        <begin position="984"/>
        <end position="1096"/>
    </location>
</feature>
<dbReference type="Pfam" id="PF00595">
    <property type="entry name" value="PDZ"/>
    <property type="match status" value="1"/>
</dbReference>
<feature type="domain" description="PDZ" evidence="4">
    <location>
        <begin position="110"/>
        <end position="187"/>
    </location>
</feature>
<dbReference type="InterPro" id="IPR014352">
    <property type="entry name" value="FERM/acyl-CoA-bd_prot_sf"/>
</dbReference>
<protein>
    <submittedName>
        <fullName evidence="5">PH domain-like,FERM/acyl-CoA-binding protein, 3-helical bundle,WW domain,Ubiquitin-related domain,FERM</fullName>
    </submittedName>
</protein>
<reference evidence="5 6" key="1">
    <citation type="submission" date="2019-08" db="EMBL/GenBank/DDBJ databases">
        <authorList>
            <person name="Alioto T."/>
            <person name="Alioto T."/>
            <person name="Gomez Garrido J."/>
        </authorList>
    </citation>
    <scope>NUCLEOTIDE SEQUENCE [LARGE SCALE GENOMIC DNA]</scope>
</reference>
<dbReference type="GO" id="GO:0009887">
    <property type="term" value="P:animal organ morphogenesis"/>
    <property type="evidence" value="ECO:0007669"/>
    <property type="project" value="UniProtKB-ARBA"/>
</dbReference>
<feature type="domain" description="WW" evidence="2">
    <location>
        <begin position="24"/>
        <end position="57"/>
    </location>
</feature>
<dbReference type="InterPro" id="IPR001478">
    <property type="entry name" value="PDZ"/>
</dbReference>
<dbReference type="InterPro" id="IPR029071">
    <property type="entry name" value="Ubiquitin-like_domsf"/>
</dbReference>
<feature type="domain" description="FERM" evidence="3">
    <location>
        <begin position="244"/>
        <end position="561"/>
    </location>
</feature>
<sequence>MLLQQGHGAHGQKNTSHLLQSIQNRLIPGWSVHLANDNRLFYCNHVTQTASWLPPVEAWPKDPGAKTLPYGWEEALDSDGRPYFINHITKTTSYEDPRTDLVEESPKPRLVTLKRDHELGFGFVAGSEKPVIVRFVTDGGPSDSKLLPGDQILQINDEDVQNGLRDYVIQLVRSCNETITLLVCQPPLDNSARKSALLSSAKKAKLKSNPSRVRFAEGVLVNGSPLCPVSAFSGGDPNIALLPNVLKVFLENGQTKSFKYDSTTKVKDVVASLQNKLCIKAGEHFALVLEQVKSLRRHKLTLLDPEHTLARVASRPGSHNLRCLFRVAFVPRDACDLAQKDLNAFEYLYLQCCNDVVQERYAPELKYDIALRLAALHIHQHAMANNIPYCKVTVKAIEREFGLEKFVPVSLMETMKRKELRKLLTHLLKLNQTMTGTNYKTLTALQAKLYYLTIISELPSYGAKCFSTNVRDCNLETVILVSPKMGISQIVGLRNSMPVPLADIEQVTLVKVQKEDQISSTVTLYLQNTLQKEVSFCMEDRDTDEFILVLKGYFKLLMTMNLPIDREGDTLHLDSAPQYYSHHIVKPSLWSYGSSTVFAQEQEKLTNFAFCPMYTPFKHEMLKPNDYGSLNRTIWTSMQNGNVDNNMNTMSLKKHQNGHLGYNNPANGDVVNKDKAAVGIDVQSVVSMEILESDNHHHHHHHHHHLQNNSSGFVESHNDEVLRRVAEMQELVENSEQYLNRQHQRESSDSDGSHISSDGSVSLPPPPTNPGQLKHSDSLLLLAQKGTEDSITAAVQALNLGDLESDTESINTPSTSPSHRGRNSNRDSNISFGLHSPEGLATGSGHEALQELWKNLQEDNRSLPRSSLYLEPDLIDLTLIPPPVEEAKINQTCSSNGSGSSSTTNSQCSLPPTLFADYDHPEQNTDRFLDSVLDHGFKNNTNLMSLDLESFLATMTIPPPPQTSNGLPEAVHANVLTSEEISSFIIPPPPPKATVAATSSVENQPKPETGTGDRNKKIIPVSVSAATTPDGPSATNEKTLPGFSCCSRPRQRSPDGQPPCLPTRAQNMTLPRVKPKVPPRIDSTLSTKPPLPPMPLQDTMMRNGCSYSTHRDALAVINELIGRLNEFSDQCNAAQAQGSGAQLDETKFQEAKDILCQEARQLVTSSKILIRCYMNPKSPEFQTNLSQCVTQLRRMTVLSGNMTKHTSSPLQTRNLILKVTDVLHTFHGLLIDTDVCTETLTRHAEGLANVLAKLLRSLRVFSP</sequence>
<dbReference type="PROSITE" id="PS01159">
    <property type="entry name" value="WW_DOMAIN_1"/>
    <property type="match status" value="1"/>
</dbReference>
<dbReference type="AlphaFoldDB" id="A0A5E4NFM6"/>
<feature type="domain" description="WW" evidence="2">
    <location>
        <begin position="66"/>
        <end position="99"/>
    </location>
</feature>
<feature type="compositionally biased region" description="Polar residues" evidence="1">
    <location>
        <begin position="808"/>
        <end position="818"/>
    </location>
</feature>
<dbReference type="SMART" id="SM00456">
    <property type="entry name" value="WW"/>
    <property type="match status" value="2"/>
</dbReference>
<dbReference type="SMART" id="SM00295">
    <property type="entry name" value="B41"/>
    <property type="match status" value="1"/>
</dbReference>
<evidence type="ECO:0000313" key="6">
    <source>
        <dbReference type="Proteomes" id="UP000325440"/>
    </source>
</evidence>
<dbReference type="CDD" id="cd17088">
    <property type="entry name" value="FERM_F1_FRMPD1_like"/>
    <property type="match status" value="1"/>
</dbReference>
<dbReference type="Pfam" id="PF00397">
    <property type="entry name" value="WW"/>
    <property type="match status" value="1"/>
</dbReference>
<dbReference type="InterPro" id="IPR019749">
    <property type="entry name" value="Band_41_domain"/>
</dbReference>
<dbReference type="GO" id="GO:0030182">
    <property type="term" value="P:neuron differentiation"/>
    <property type="evidence" value="ECO:0007669"/>
    <property type="project" value="UniProtKB-ARBA"/>
</dbReference>
<dbReference type="PANTHER" id="PTHR46221">
    <property type="entry name" value="FERM AND PDZ DOMAIN-CONTAINING PROTEIN FAMILY MEMBER"/>
    <property type="match status" value="1"/>
</dbReference>
<dbReference type="PROSITE" id="PS50057">
    <property type="entry name" value="FERM_3"/>
    <property type="match status" value="1"/>
</dbReference>
<name>A0A5E4NFM6_9HEMI</name>
<evidence type="ECO:0000259" key="2">
    <source>
        <dbReference type="PROSITE" id="PS50020"/>
    </source>
</evidence>
<dbReference type="InterPro" id="IPR036034">
    <property type="entry name" value="PDZ_sf"/>
</dbReference>
<dbReference type="PROSITE" id="PS50106">
    <property type="entry name" value="PDZ"/>
    <property type="match status" value="1"/>
</dbReference>
<dbReference type="OrthoDB" id="5859304at2759"/>
<keyword evidence="6" id="KW-1185">Reference proteome</keyword>
<gene>
    <name evidence="5" type="ORF">CINCED_3A019130</name>
</gene>
<feature type="region of interest" description="Disordered" evidence="1">
    <location>
        <begin position="805"/>
        <end position="842"/>
    </location>
</feature>
<dbReference type="EMBL" id="CABPRJ010001960">
    <property type="protein sequence ID" value="VVC42555.1"/>
    <property type="molecule type" value="Genomic_DNA"/>
</dbReference>
<feature type="compositionally biased region" description="Low complexity" evidence="1">
    <location>
        <begin position="753"/>
        <end position="762"/>
    </location>
</feature>
<dbReference type="Gene3D" id="2.30.42.10">
    <property type="match status" value="1"/>
</dbReference>
<dbReference type="InterPro" id="IPR035963">
    <property type="entry name" value="FERM_2"/>
</dbReference>
<dbReference type="Gene3D" id="2.20.70.10">
    <property type="match status" value="2"/>
</dbReference>
<dbReference type="SUPFAM" id="SSF51045">
    <property type="entry name" value="WW domain"/>
    <property type="match status" value="2"/>
</dbReference>
<dbReference type="SUPFAM" id="SSF50729">
    <property type="entry name" value="PH domain-like"/>
    <property type="match status" value="1"/>
</dbReference>
<dbReference type="CDD" id="cd00201">
    <property type="entry name" value="WW"/>
    <property type="match status" value="2"/>
</dbReference>
<dbReference type="InterPro" id="IPR000299">
    <property type="entry name" value="FERM_domain"/>
</dbReference>
<dbReference type="InterPro" id="IPR036020">
    <property type="entry name" value="WW_dom_sf"/>
</dbReference>
<dbReference type="PROSITE" id="PS50020">
    <property type="entry name" value="WW_DOMAIN_2"/>
    <property type="match status" value="2"/>
</dbReference>
<accession>A0A5E4NFM6</accession>
<dbReference type="SUPFAM" id="SSF54236">
    <property type="entry name" value="Ubiquitin-like"/>
    <property type="match status" value="1"/>
</dbReference>
<dbReference type="Gene3D" id="1.20.80.10">
    <property type="match status" value="1"/>
</dbReference>
<evidence type="ECO:0000256" key="1">
    <source>
        <dbReference type="SAM" id="MobiDB-lite"/>
    </source>
</evidence>